<evidence type="ECO:0000313" key="4">
    <source>
        <dbReference type="Proteomes" id="UP001642900"/>
    </source>
</evidence>
<dbReference type="InterPro" id="IPR008990">
    <property type="entry name" value="Elect_transpt_acc-like_dom_sf"/>
</dbReference>
<feature type="region of interest" description="Disordered" evidence="1">
    <location>
        <begin position="1"/>
        <end position="32"/>
    </location>
</feature>
<evidence type="ECO:0000313" key="3">
    <source>
        <dbReference type="EMBL" id="NGO50045.1"/>
    </source>
</evidence>
<proteinExistence type="predicted"/>
<dbReference type="InterPro" id="IPR023808">
    <property type="entry name" value="Nitrile_Hydratase_acc_put"/>
</dbReference>
<feature type="domain" description="Nitrile hydratase beta subunit-like N-terminal" evidence="2">
    <location>
        <begin position="27"/>
        <end position="112"/>
    </location>
</feature>
<dbReference type="InterPro" id="IPR042262">
    <property type="entry name" value="CN_hydtase_beta_C"/>
</dbReference>
<evidence type="ECO:0000259" key="2">
    <source>
        <dbReference type="Pfam" id="PF21006"/>
    </source>
</evidence>
<keyword evidence="4" id="KW-1185">Reference proteome</keyword>
<dbReference type="Pfam" id="PF21006">
    <property type="entry name" value="NHase_beta_N"/>
    <property type="match status" value="1"/>
</dbReference>
<dbReference type="SUPFAM" id="SSF50090">
    <property type="entry name" value="Electron transport accessory proteins"/>
    <property type="match status" value="1"/>
</dbReference>
<dbReference type="Gene3D" id="1.10.472.20">
    <property type="entry name" value="Nitrile hydratase, beta subunit"/>
    <property type="match status" value="1"/>
</dbReference>
<accession>A0A6G4W5L9</accession>
<gene>
    <name evidence="3" type="ORF">G6N73_02445</name>
</gene>
<dbReference type="EMBL" id="JAAKZF010000002">
    <property type="protein sequence ID" value="NGO50045.1"/>
    <property type="molecule type" value="Genomic_DNA"/>
</dbReference>
<dbReference type="Proteomes" id="UP001642900">
    <property type="component" value="Unassembled WGS sequence"/>
</dbReference>
<protein>
    <submittedName>
        <fullName evidence="3">Nitrile hydratase accessory protein</fullName>
    </submittedName>
</protein>
<sequence length="136" mass="14603">MPGRATLSRREADSGPSKITGEPINGALPKDSPVFAEPWQAEAFAMVVALNERGMFSWSEWADALSAEVKSSNAAPDGSDYYDCWLRALENLLAAKGVAGGNEIDALAAAWHRAAHATPHGKPILLENDPEWDSRS</sequence>
<comment type="caution">
    <text evidence="3">The sequence shown here is derived from an EMBL/GenBank/DDBJ whole genome shotgun (WGS) entry which is preliminary data.</text>
</comment>
<organism evidence="3 4">
    <name type="scientific">Allomesorhizobium camelthorni</name>
    <dbReference type="NCBI Taxonomy" id="475069"/>
    <lineage>
        <taxon>Bacteria</taxon>
        <taxon>Pseudomonadati</taxon>
        <taxon>Pseudomonadota</taxon>
        <taxon>Alphaproteobacteria</taxon>
        <taxon>Hyphomicrobiales</taxon>
        <taxon>Phyllobacteriaceae</taxon>
        <taxon>Allomesorhizobium</taxon>
    </lineage>
</organism>
<reference evidence="3 4" key="1">
    <citation type="submission" date="2020-02" db="EMBL/GenBank/DDBJ databases">
        <title>Genome sequence of strain CCNWXJ40-4.</title>
        <authorList>
            <person name="Gao J."/>
            <person name="Sun J."/>
        </authorList>
    </citation>
    <scope>NUCLEOTIDE SEQUENCE [LARGE SCALE GENOMIC DNA]</scope>
    <source>
        <strain evidence="3 4">CCNWXJ 40-4</strain>
    </source>
</reference>
<evidence type="ECO:0000256" key="1">
    <source>
        <dbReference type="SAM" id="MobiDB-lite"/>
    </source>
</evidence>
<name>A0A6G4W5L9_9HYPH</name>
<dbReference type="NCBIfam" id="TIGR03889">
    <property type="entry name" value="nitrile_acc"/>
    <property type="match status" value="1"/>
</dbReference>
<dbReference type="AlphaFoldDB" id="A0A6G4W5L9"/>
<dbReference type="InterPro" id="IPR049054">
    <property type="entry name" value="CN_hydtase_beta-like_N"/>
</dbReference>